<organism evidence="3 4">
    <name type="scientific">Ammonicoccus fulvus</name>
    <dbReference type="NCBI Taxonomy" id="3138240"/>
    <lineage>
        <taxon>Bacteria</taxon>
        <taxon>Bacillati</taxon>
        <taxon>Actinomycetota</taxon>
        <taxon>Actinomycetes</taxon>
        <taxon>Propionibacteriales</taxon>
        <taxon>Propionibacteriaceae</taxon>
        <taxon>Ammonicoccus</taxon>
    </lineage>
</organism>
<sequence length="232" mass="25730">MTTPLGSAYRNPPGIRLDGEPLDPTWRKPKPTGPEWSGSLTFLAIMAALLLLISTLLATGALDTREDRYQAYPLGEVVDVGSMRITFTHADLSFEEPTVGSDPPHWEIRAYGTAVNTTGERLLLRDPGVVGLPDGRVIGGYDVRPLRQTVKGKWENDRYYQFQAIEKEVPIVLTGKINQAWKPTGHLYVGMKMQSYEAHDSDRGFSNVFWSNDRSGAAAGFWVPTRLVPSEP</sequence>
<protein>
    <submittedName>
        <fullName evidence="3">Uncharacterized protein</fullName>
    </submittedName>
</protein>
<evidence type="ECO:0000256" key="2">
    <source>
        <dbReference type="SAM" id="Phobius"/>
    </source>
</evidence>
<proteinExistence type="predicted"/>
<evidence type="ECO:0000256" key="1">
    <source>
        <dbReference type="SAM" id="MobiDB-lite"/>
    </source>
</evidence>
<keyword evidence="4" id="KW-1185">Reference proteome</keyword>
<dbReference type="Proteomes" id="UP001442841">
    <property type="component" value="Chromosome"/>
</dbReference>
<evidence type="ECO:0000313" key="3">
    <source>
        <dbReference type="EMBL" id="XAN09181.1"/>
    </source>
</evidence>
<keyword evidence="2" id="KW-0812">Transmembrane</keyword>
<keyword evidence="2" id="KW-0472">Membrane</keyword>
<reference evidence="3 4" key="1">
    <citation type="submission" date="2024-04" db="EMBL/GenBank/DDBJ databases">
        <title>Isolation of an actinomycete strain from pig manure.</title>
        <authorList>
            <person name="Gong T."/>
            <person name="Yu Z."/>
            <person name="An M."/>
            <person name="Wei C."/>
            <person name="Yang W."/>
            <person name="Liu L."/>
        </authorList>
    </citation>
    <scope>NUCLEOTIDE SEQUENCE [LARGE SCALE GENOMIC DNA]</scope>
    <source>
        <strain evidence="3 4">ZF39</strain>
    </source>
</reference>
<feature type="transmembrane region" description="Helical" evidence="2">
    <location>
        <begin position="40"/>
        <end position="62"/>
    </location>
</feature>
<accession>A0ABZ3FSV4</accession>
<dbReference type="EMBL" id="CP154795">
    <property type="protein sequence ID" value="XAN09181.1"/>
    <property type="molecule type" value="Genomic_DNA"/>
</dbReference>
<feature type="region of interest" description="Disordered" evidence="1">
    <location>
        <begin position="1"/>
        <end position="24"/>
    </location>
</feature>
<dbReference type="RefSeq" id="WP_425310638.1">
    <property type="nucleotide sequence ID" value="NZ_CP154795.1"/>
</dbReference>
<name>A0ABZ3FSV4_9ACTN</name>
<gene>
    <name evidence="3" type="ORF">AADG42_18275</name>
</gene>
<keyword evidence="2" id="KW-1133">Transmembrane helix</keyword>
<evidence type="ECO:0000313" key="4">
    <source>
        <dbReference type="Proteomes" id="UP001442841"/>
    </source>
</evidence>